<accession>A0A8X8Z6L4</accession>
<evidence type="ECO:0000256" key="1">
    <source>
        <dbReference type="SAM" id="MobiDB-lite"/>
    </source>
</evidence>
<dbReference type="PROSITE" id="PS51259">
    <property type="entry name" value="MHD2"/>
    <property type="match status" value="1"/>
</dbReference>
<feature type="compositionally biased region" description="Low complexity" evidence="1">
    <location>
        <begin position="135"/>
        <end position="146"/>
    </location>
</feature>
<dbReference type="AlphaFoldDB" id="A0A8X8Z6L4"/>
<dbReference type="Proteomes" id="UP000298416">
    <property type="component" value="Unassembled WGS sequence"/>
</dbReference>
<dbReference type="InterPro" id="IPR014770">
    <property type="entry name" value="Munc13_1"/>
</dbReference>
<name>A0A8X8Z6L4_SALSN</name>
<sequence>MGRDFRISVSPHSAPSSPRTPSSPRSSTPAHDLSSPFSGIEGLERDELREAAYEVFFTACRSSPGFGGRNALSYYNSSIDTADPYGACPGSPGKHNGPGTAVTSRVKRALGLKMLRHSPASRRTNSCGAVPMPTSPDSSTPDPSSPRFGFTVPLVSKTKRPLTSAEIMRLQMKVSEQSDNRLRKTLMRTLVGQMGRRAETIILPLELLRHLKPSEFSDADEYHMWQRRQLKILEAGLVLHPSIPLDKMDAFAIKFREILDTSNQKAIDTGKNSVTMRGLCNCVVSLAWRSPNGGSTDVCHWADGYPLNVHIYTSLLASIFDSKEETMVLNEVDELIELIKKTWSTLGINRCVHNLCFTWVLFEQFVATGQVEPDLLAASYAMLTEVASDAKKSDRDPYYLKMLAQALSSMNKWMEARLLNYHDNFNKETIGLMENMLPLLFSLTKILEEDVPDYVISGQDNADEFTGNRVDYYIRSSLKNAFNKMVENEDAMELMRNGEAREASELLMKLAGKIEELAMKEKDTFSPLLKRWHPIAAGVAAVTLHTCYGGLLKQYLTGRSPLLNETVIVLQRAGKLEKSLVQMVVEDSVECEDGGKAIVREMVLYEGDNVIFKQMKQWIQDRLSKGKEHVLTAKQTETWNPKSKHEPHAYSAVEVVSFAKEALENFFDISITITEASFHYLIDALQTVLREYIAFVASCGTKQGCMPTLPPLTRCNRDSKFVKLWKRAACSVGVEDLNQILSGGDRSHQKPTTSRGTQRLYIRLNTLHYLVSQLHSLEKSVSMSAKVLPNKRKPSSTSYFESSLSMLRIACQHVSEVAAYRLIFIDSNSVLHGSLYVGGVGNMRINPTLRVLKQNLTLLCAIVSERAQPMALKEVMKASFESFLRVLLAGGNNRMFCQLDHPAIKEDFDLLKSLFCTCLVEDDMVEKESEVAEGVLALMGQSTEQLIEDFNSVATEPCGEDRKMPIPPTTANWSRSDANTILRVLCARKDRAAHHFLKKTFHMAKRGTGIRVP</sequence>
<evidence type="ECO:0000313" key="4">
    <source>
        <dbReference type="EMBL" id="KAG6393074.1"/>
    </source>
</evidence>
<gene>
    <name evidence="4" type="ORF">SASPL_147304</name>
</gene>
<comment type="caution">
    <text evidence="4">The sequence shown here is derived from an EMBL/GenBank/DDBJ whole genome shotgun (WGS) entry which is preliminary data.</text>
</comment>
<dbReference type="PANTHER" id="PTHR31280">
    <property type="entry name" value="PROTEIN UNC-13 HOMOLOG"/>
    <property type="match status" value="1"/>
</dbReference>
<feature type="domain" description="MHD2" evidence="3">
    <location>
        <begin position="842"/>
        <end position="950"/>
    </location>
</feature>
<feature type="region of interest" description="Disordered" evidence="1">
    <location>
        <begin position="118"/>
        <end position="151"/>
    </location>
</feature>
<dbReference type="EMBL" id="PNBA02000018">
    <property type="protein sequence ID" value="KAG6393074.1"/>
    <property type="molecule type" value="Genomic_DNA"/>
</dbReference>
<dbReference type="OrthoDB" id="2015333at2759"/>
<dbReference type="PANTHER" id="PTHR31280:SF1">
    <property type="entry name" value="OS03G0138600 PROTEIN"/>
    <property type="match status" value="1"/>
</dbReference>
<organism evidence="4">
    <name type="scientific">Salvia splendens</name>
    <name type="common">Scarlet sage</name>
    <dbReference type="NCBI Taxonomy" id="180675"/>
    <lineage>
        <taxon>Eukaryota</taxon>
        <taxon>Viridiplantae</taxon>
        <taxon>Streptophyta</taxon>
        <taxon>Embryophyta</taxon>
        <taxon>Tracheophyta</taxon>
        <taxon>Spermatophyta</taxon>
        <taxon>Magnoliopsida</taxon>
        <taxon>eudicotyledons</taxon>
        <taxon>Gunneridae</taxon>
        <taxon>Pentapetalae</taxon>
        <taxon>asterids</taxon>
        <taxon>lamiids</taxon>
        <taxon>Lamiales</taxon>
        <taxon>Lamiaceae</taxon>
        <taxon>Nepetoideae</taxon>
        <taxon>Mentheae</taxon>
        <taxon>Salviinae</taxon>
        <taxon>Salvia</taxon>
        <taxon>Salvia subgen. Calosphace</taxon>
        <taxon>core Calosphace</taxon>
    </lineage>
</organism>
<feature type="region of interest" description="Disordered" evidence="1">
    <location>
        <begin position="1"/>
        <end position="42"/>
    </location>
</feature>
<evidence type="ECO:0000259" key="3">
    <source>
        <dbReference type="PROSITE" id="PS51259"/>
    </source>
</evidence>
<dbReference type="PROSITE" id="PS51258">
    <property type="entry name" value="MHD1"/>
    <property type="match status" value="1"/>
</dbReference>
<proteinExistence type="predicted"/>
<dbReference type="InterPro" id="IPR014772">
    <property type="entry name" value="Munc13_dom-2"/>
</dbReference>
<reference evidence="4" key="1">
    <citation type="submission" date="2018-01" db="EMBL/GenBank/DDBJ databases">
        <authorList>
            <person name="Mao J.F."/>
        </authorList>
    </citation>
    <scope>NUCLEOTIDE SEQUENCE</scope>
    <source>
        <strain evidence="4">Huo1</strain>
        <tissue evidence="4">Leaf</tissue>
    </source>
</reference>
<protein>
    <submittedName>
        <fullName evidence="4">Uncharacterized protein</fullName>
    </submittedName>
</protein>
<keyword evidence="5" id="KW-1185">Reference proteome</keyword>
<evidence type="ECO:0000313" key="5">
    <source>
        <dbReference type="Proteomes" id="UP000298416"/>
    </source>
</evidence>
<feature type="domain" description="MHD1" evidence="2">
    <location>
        <begin position="567"/>
        <end position="709"/>
    </location>
</feature>
<feature type="compositionally biased region" description="Low complexity" evidence="1">
    <location>
        <begin position="10"/>
        <end position="31"/>
    </location>
</feature>
<dbReference type="InterPro" id="IPR057984">
    <property type="entry name" value="PATROL1_C"/>
</dbReference>
<dbReference type="Pfam" id="PF25761">
    <property type="entry name" value="TPR_PATROL1"/>
    <property type="match status" value="1"/>
</dbReference>
<dbReference type="InterPro" id="IPR008528">
    <property type="entry name" value="unc-13_homologue"/>
</dbReference>
<reference evidence="4" key="2">
    <citation type="submission" date="2020-08" db="EMBL/GenBank/DDBJ databases">
        <title>Plant Genome Project.</title>
        <authorList>
            <person name="Zhang R.-G."/>
        </authorList>
    </citation>
    <scope>NUCLEOTIDE SEQUENCE</scope>
    <source>
        <strain evidence="4">Huo1</strain>
        <tissue evidence="4">Leaf</tissue>
    </source>
</reference>
<evidence type="ECO:0000259" key="2">
    <source>
        <dbReference type="PROSITE" id="PS51258"/>
    </source>
</evidence>